<evidence type="ECO:0000313" key="1">
    <source>
        <dbReference type="EMBL" id="KAL0266106.1"/>
    </source>
</evidence>
<protein>
    <submittedName>
        <fullName evidence="1">Uncharacterized protein</fullName>
    </submittedName>
</protein>
<name>A0AAW2H8S8_9NEOP</name>
<dbReference type="AlphaFoldDB" id="A0AAW2H8S8"/>
<proteinExistence type="predicted"/>
<reference evidence="1" key="1">
    <citation type="journal article" date="2024" name="Gigascience">
        <title>Chromosome-level genome of the poultry shaft louse Menopon gallinae provides insight into the host-switching and adaptive evolution of parasitic lice.</title>
        <authorList>
            <person name="Xu Y."/>
            <person name="Ma L."/>
            <person name="Liu S."/>
            <person name="Liang Y."/>
            <person name="Liu Q."/>
            <person name="He Z."/>
            <person name="Tian L."/>
            <person name="Duan Y."/>
            <person name="Cai W."/>
            <person name="Li H."/>
            <person name="Song F."/>
        </authorList>
    </citation>
    <scope>NUCLEOTIDE SEQUENCE</scope>
    <source>
        <strain evidence="1">Cailab_2023a</strain>
    </source>
</reference>
<accession>A0AAW2H8S8</accession>
<gene>
    <name evidence="1" type="ORF">PYX00_011822</name>
</gene>
<comment type="caution">
    <text evidence="1">The sequence shown here is derived from an EMBL/GenBank/DDBJ whole genome shotgun (WGS) entry which is preliminary data.</text>
</comment>
<dbReference type="EMBL" id="JARGDH010000006">
    <property type="protein sequence ID" value="KAL0266106.1"/>
    <property type="molecule type" value="Genomic_DNA"/>
</dbReference>
<organism evidence="1">
    <name type="scientific">Menopon gallinae</name>
    <name type="common">poultry shaft louse</name>
    <dbReference type="NCBI Taxonomy" id="328185"/>
    <lineage>
        <taxon>Eukaryota</taxon>
        <taxon>Metazoa</taxon>
        <taxon>Ecdysozoa</taxon>
        <taxon>Arthropoda</taxon>
        <taxon>Hexapoda</taxon>
        <taxon>Insecta</taxon>
        <taxon>Pterygota</taxon>
        <taxon>Neoptera</taxon>
        <taxon>Paraneoptera</taxon>
        <taxon>Psocodea</taxon>
        <taxon>Troctomorpha</taxon>
        <taxon>Phthiraptera</taxon>
        <taxon>Amblycera</taxon>
        <taxon>Menoponidae</taxon>
        <taxon>Menopon</taxon>
    </lineage>
</organism>
<sequence length="122" mass="14527">MGFVYSWCYKEKNYFLVILGTDKMFKKKTFKRLTGYELPFENLESQEHIEKTFDWQFGKKLDRQDFSVLVIVHSKSKLARPILSNYSNMKNVYMLCIDDGCTKQDEQIDQGIEWLVSNMQSQ</sequence>